<feature type="region of interest" description="Disordered" evidence="2">
    <location>
        <begin position="186"/>
        <end position="208"/>
    </location>
</feature>
<gene>
    <name evidence="3" type="ORF">NSK_006238</name>
</gene>
<dbReference type="GO" id="GO:0016747">
    <property type="term" value="F:acyltransferase activity, transferring groups other than amino-acyl groups"/>
    <property type="evidence" value="ECO:0007669"/>
    <property type="project" value="TreeGrafter"/>
</dbReference>
<dbReference type="Gene3D" id="3.30.559.10">
    <property type="entry name" value="Chloramphenicol acetyltransferase-like domain"/>
    <property type="match status" value="2"/>
</dbReference>
<organism evidence="3 4">
    <name type="scientific">Nannochloropsis salina CCMP1776</name>
    <dbReference type="NCBI Taxonomy" id="1027361"/>
    <lineage>
        <taxon>Eukaryota</taxon>
        <taxon>Sar</taxon>
        <taxon>Stramenopiles</taxon>
        <taxon>Ochrophyta</taxon>
        <taxon>Eustigmatophyceae</taxon>
        <taxon>Eustigmatales</taxon>
        <taxon>Monodopsidaceae</taxon>
        <taxon>Microchloropsis</taxon>
        <taxon>Microchloropsis salina</taxon>
    </lineage>
</organism>
<dbReference type="InterPro" id="IPR050317">
    <property type="entry name" value="Plant_Fungal_Acyltransferase"/>
</dbReference>
<keyword evidence="4" id="KW-1185">Reference proteome</keyword>
<evidence type="ECO:0000256" key="1">
    <source>
        <dbReference type="ARBA" id="ARBA00022679"/>
    </source>
</evidence>
<protein>
    <submittedName>
        <fullName evidence="3">Uncharacterized protein</fullName>
    </submittedName>
</protein>
<keyword evidence="1" id="KW-0808">Transferase</keyword>
<evidence type="ECO:0000256" key="2">
    <source>
        <dbReference type="SAM" id="MobiDB-lite"/>
    </source>
</evidence>
<feature type="compositionally biased region" description="Basic and acidic residues" evidence="2">
    <location>
        <begin position="408"/>
        <end position="421"/>
    </location>
</feature>
<reference evidence="3 4" key="1">
    <citation type="submission" date="2019-01" db="EMBL/GenBank/DDBJ databases">
        <title>Nuclear Genome Assembly of the Microalgal Biofuel strain Nannochloropsis salina CCMP1776.</title>
        <authorList>
            <person name="Hovde B."/>
        </authorList>
    </citation>
    <scope>NUCLEOTIDE SEQUENCE [LARGE SCALE GENOMIC DNA]</scope>
    <source>
        <strain evidence="3 4">CCMP1776</strain>
    </source>
</reference>
<dbReference type="PANTHER" id="PTHR31642">
    <property type="entry name" value="TRICHOTHECENE 3-O-ACETYLTRANSFERASE"/>
    <property type="match status" value="1"/>
</dbReference>
<dbReference type="InterPro" id="IPR023213">
    <property type="entry name" value="CAT-like_dom_sf"/>
</dbReference>
<sequence length="430" mass="46403">MRVRLTHLRHGGSALSIAVAHTVLDAKSVIKVVELWARQTRGELKKGEAGTEAVEEVFLKPPHLDSLLSSQEVASLLPSPRPCYQVLAYDAWHGLKTLLLTAGVFLWVGLETRTFFFTEEAMRRQKEEVMGELQRRREEGLGEAGGADSRSGGGGSGENQRGQRLSGSQDKYALFPCSLFPPPSPPASSCSVVPPPHPPPPPLGPSLPLRPSPTFVSSNDILCAHIWKSVQSLRSRPSGLSTLHINVDVRGLLMPSPPPSLSSSTSPLASPTSPTPASFLMGNGVLQAETACEDPAGTSVHSLSSSIRQALTDFDEIEVSRRLGSLKKKESTSFLLAPLGADWRFSHDVIFSSFHPLQSDQDFGGGAAFLYHLGWLPRGFYVQMTLPSHCMQELIQTHPDFRPISMPVKEKVGEGGREGRGESGLGPRGG</sequence>
<dbReference type="PANTHER" id="PTHR31642:SF310">
    <property type="entry name" value="FATTY ALCOHOL:CAFFEOYL-COA ACYLTRANSFERASE"/>
    <property type="match status" value="1"/>
</dbReference>
<feature type="compositionally biased region" description="Basic and acidic residues" evidence="2">
    <location>
        <begin position="128"/>
        <end position="140"/>
    </location>
</feature>
<dbReference type="Proteomes" id="UP000355283">
    <property type="component" value="Unassembled WGS sequence"/>
</dbReference>
<evidence type="ECO:0000313" key="3">
    <source>
        <dbReference type="EMBL" id="TFJ82463.1"/>
    </source>
</evidence>
<comment type="caution">
    <text evidence="3">The sequence shown here is derived from an EMBL/GenBank/DDBJ whole genome shotgun (WGS) entry which is preliminary data.</text>
</comment>
<evidence type="ECO:0000313" key="4">
    <source>
        <dbReference type="Proteomes" id="UP000355283"/>
    </source>
</evidence>
<dbReference type="EMBL" id="SDOX01000108">
    <property type="protein sequence ID" value="TFJ82463.1"/>
    <property type="molecule type" value="Genomic_DNA"/>
</dbReference>
<dbReference type="Pfam" id="PF02458">
    <property type="entry name" value="Transferase"/>
    <property type="match status" value="1"/>
</dbReference>
<feature type="region of interest" description="Disordered" evidence="2">
    <location>
        <begin position="407"/>
        <end position="430"/>
    </location>
</feature>
<name>A0A4D9CY15_9STRA</name>
<feature type="compositionally biased region" description="Pro residues" evidence="2">
    <location>
        <begin position="193"/>
        <end position="208"/>
    </location>
</feature>
<proteinExistence type="predicted"/>
<feature type="region of interest" description="Disordered" evidence="2">
    <location>
        <begin position="128"/>
        <end position="165"/>
    </location>
</feature>
<dbReference type="AlphaFoldDB" id="A0A4D9CY15"/>
<accession>A0A4D9CY15</accession>